<sequence length="50" mass="5629">MEEKEKETKQAIKKGGMYENIDVSKKGLTITILVLSLVFVALMIYLVVRG</sequence>
<dbReference type="STRING" id="61635.BN85301800"/>
<keyword evidence="1" id="KW-0472">Membrane</keyword>
<dbReference type="Proteomes" id="UP000032737">
    <property type="component" value="Chromosome"/>
</dbReference>
<evidence type="ECO:0000313" key="2">
    <source>
        <dbReference type="EMBL" id="CCV65201.1"/>
    </source>
</evidence>
<feature type="transmembrane region" description="Helical" evidence="1">
    <location>
        <begin position="27"/>
        <end position="48"/>
    </location>
</feature>
<dbReference type="HOGENOM" id="CLU_3113368_0_0_14"/>
<keyword evidence="1" id="KW-0812">Transmembrane</keyword>
<dbReference type="EMBL" id="FO681348">
    <property type="protein sequence ID" value="CCV65201.1"/>
    <property type="molecule type" value="Genomic_DNA"/>
</dbReference>
<protein>
    <submittedName>
        <fullName evidence="2">Uncharacterized protein</fullName>
    </submittedName>
</protein>
<dbReference type="KEGG" id="abra:BN85301800"/>
<reference evidence="2 3" key="1">
    <citation type="journal article" date="2013" name="J. Mol. Microbiol. Biotechnol.">
        <title>Analysis of the Complete Genomes of Acholeplasma brassicae , A. palmae and A. laidlawii and Their Comparison to the Obligate Parasites from ' Candidatus Phytoplasma'.</title>
        <authorList>
            <person name="Kube M."/>
            <person name="Siewert C."/>
            <person name="Migdoll A.M."/>
            <person name="Duduk B."/>
            <person name="Holz S."/>
            <person name="Rabus R."/>
            <person name="Seemuller E."/>
            <person name="Mitrovic J."/>
            <person name="Muller I."/>
            <person name="Buttner C."/>
            <person name="Reinhardt R."/>
        </authorList>
    </citation>
    <scope>NUCLEOTIDE SEQUENCE [LARGE SCALE GENOMIC DNA]</scope>
    <source>
        <strain evidence="3">0502</strain>
    </source>
</reference>
<accession>U4KMD3</accession>
<gene>
    <name evidence="2" type="ORF">BN85301800</name>
</gene>
<name>U4KMD3_9MOLU</name>
<organism evidence="2 3">
    <name type="scientific">Acholeplasma brassicae</name>
    <dbReference type="NCBI Taxonomy" id="61635"/>
    <lineage>
        <taxon>Bacteria</taxon>
        <taxon>Bacillati</taxon>
        <taxon>Mycoplasmatota</taxon>
        <taxon>Mollicutes</taxon>
        <taxon>Acholeplasmatales</taxon>
        <taxon>Acholeplasmataceae</taxon>
        <taxon>Acholeplasma</taxon>
    </lineage>
</organism>
<keyword evidence="3" id="KW-1185">Reference proteome</keyword>
<dbReference type="AlphaFoldDB" id="U4KMD3"/>
<dbReference type="RefSeq" id="WP_030004063.1">
    <property type="nucleotide sequence ID" value="NC_022549.1"/>
</dbReference>
<evidence type="ECO:0000256" key="1">
    <source>
        <dbReference type="SAM" id="Phobius"/>
    </source>
</evidence>
<keyword evidence="1" id="KW-1133">Transmembrane helix</keyword>
<proteinExistence type="predicted"/>
<evidence type="ECO:0000313" key="3">
    <source>
        <dbReference type="Proteomes" id="UP000032737"/>
    </source>
</evidence>